<reference evidence="1" key="1">
    <citation type="journal article" date="2016" name="Biosci. Biotechnol. Biochem.">
        <title>Bioconversion of AHX to AOH by resting cells of Burkholderia contaminans CH-1.</title>
        <authorList>
            <person name="Choi J.H."/>
            <person name="Kikuchi A."/>
            <person name="Pumkaeo P."/>
            <person name="Hirai H."/>
            <person name="Tokuyama S."/>
            <person name="Kawagishi H."/>
        </authorList>
    </citation>
    <scope>NUCLEOTIDE SEQUENCE</scope>
    <source>
        <strain evidence="1">CH-1</strain>
        <plasmid evidence="1">pBC453</plasmid>
    </source>
</reference>
<evidence type="ECO:0000313" key="3">
    <source>
        <dbReference type="Proteomes" id="UP001220209"/>
    </source>
</evidence>
<organism evidence="1">
    <name type="scientific">Burkholderia contaminans</name>
    <dbReference type="NCBI Taxonomy" id="488447"/>
    <lineage>
        <taxon>Bacteria</taxon>
        <taxon>Pseudomonadati</taxon>
        <taxon>Pseudomonadota</taxon>
        <taxon>Betaproteobacteria</taxon>
        <taxon>Burkholderiales</taxon>
        <taxon>Burkholderiaceae</taxon>
        <taxon>Burkholderia</taxon>
        <taxon>Burkholderia cepacia complex</taxon>
    </lineage>
</organism>
<dbReference type="OrthoDB" id="9130451at2"/>
<dbReference type="EMBL" id="AP018360">
    <property type="protein sequence ID" value="BBA45308.1"/>
    <property type="molecule type" value="Genomic_DNA"/>
</dbReference>
<proteinExistence type="predicted"/>
<geneLocation type="plasmid" evidence="2 3">
    <name>unnamed1</name>
</geneLocation>
<name>A0A250LL77_9BURK</name>
<geneLocation type="plasmid" evidence="1">
    <name>pBC453</name>
</geneLocation>
<dbReference type="AlphaFoldDB" id="A0A250LL77"/>
<dbReference type="EMBL" id="CP090643">
    <property type="protein sequence ID" value="WFN23573.1"/>
    <property type="molecule type" value="Genomic_DNA"/>
</dbReference>
<dbReference type="RefSeq" id="WP_135370860.1">
    <property type="nucleotide sequence ID" value="NZ_AP018360.1"/>
</dbReference>
<evidence type="ECO:0000313" key="2">
    <source>
        <dbReference type="EMBL" id="WFN23573.1"/>
    </source>
</evidence>
<dbReference type="Proteomes" id="UP001220209">
    <property type="component" value="Plasmid unnamed1"/>
</dbReference>
<sequence length="159" mass="17579">MANWNSLPLRKNDVTRTGYGHKEGRFSPLSWASLLFWGIVARRAMKLGRNVVVTGAADSGANTVLSFVSGKTLGPDAKGAASKNYSPTFDDLQGDMALKFIGPRSFDPNAWRTIMEHLGEEGRPFAIATVNRHGEWLRHELDLYAATSKARGIFWLTLK</sequence>
<reference evidence="2 3" key="3">
    <citation type="submission" date="2021-12" db="EMBL/GenBank/DDBJ databases">
        <title>Genomic and phenotypic characterization of three Burkholderia contaminans isolates recovered from different sources.</title>
        <authorList>
            <person name="Lopez De Volder A."/>
            <person name="Fan Y."/>
            <person name="Nunvar J."/>
            <person name="Herrera T."/>
            <person name="Timp W."/>
            <person name="Degrossi J."/>
        </authorList>
    </citation>
    <scope>NUCLEOTIDE SEQUENCE [LARGE SCALE GENOMIC DNA]</scope>
    <source>
        <strain evidence="2 3">LMG 23361</strain>
        <plasmid evidence="2 3">unnamed1</plasmid>
    </source>
</reference>
<evidence type="ECO:0000313" key="1">
    <source>
        <dbReference type="EMBL" id="BBA45308.1"/>
    </source>
</evidence>
<protein>
    <submittedName>
        <fullName evidence="1">Uncharacterized protein</fullName>
    </submittedName>
</protein>
<gene>
    <name evidence="1" type="ORF">BCCH1_78190</name>
    <name evidence="2" type="ORF">LXE91_39215</name>
</gene>
<reference evidence="1" key="2">
    <citation type="journal article" date="2017" name="Genome Announc.">
        <title>High-Quality Draft Genome Sequence of Burkholderia contaminans CH-1, a Gram-Negative Bacterium That Metabolizes 2-Azahypoxanthine, a Plant Growth-Regulating Compound.</title>
        <authorList>
            <person name="Choi J.-H."/>
            <person name="Sugiura H."/>
            <person name="Moriuchi R."/>
            <person name="Kawagishi H."/>
            <person name="Dohra H."/>
        </authorList>
    </citation>
    <scope>NUCLEOTIDE SEQUENCE</scope>
    <source>
        <strain evidence="1">CH-1</strain>
        <plasmid evidence="1">pBC453</plasmid>
    </source>
</reference>
<accession>A0A250LL77</accession>
<keyword evidence="1" id="KW-0614">Plasmid</keyword>